<sequence>SPEARGRSERMFSTLQDRLPKELALAGIADIQAANRFIAQTYLPAHNTRFARPAAVEDSAFVAADPQQLAQILCIEEERVVARDNTIAFARLRLQLPQSPIRHHFVKATVKIRHYPDGTLAVFHGPRRIARYMPDGAAIQETCRTGQAA</sequence>
<dbReference type="AlphaFoldDB" id="A0A271LV44"/>
<name>A0A271LV44_9HYPH</name>
<evidence type="ECO:0000313" key="1">
    <source>
        <dbReference type="EMBL" id="PAQ11647.1"/>
    </source>
</evidence>
<gene>
    <name evidence="1" type="ORF">CIT26_02945</name>
</gene>
<dbReference type="Proteomes" id="UP000216442">
    <property type="component" value="Unassembled WGS sequence"/>
</dbReference>
<evidence type="ECO:0000313" key="2">
    <source>
        <dbReference type="Proteomes" id="UP000216442"/>
    </source>
</evidence>
<accession>A0A271LV44</accession>
<dbReference type="EMBL" id="NPKJ01000015">
    <property type="protein sequence ID" value="PAQ11647.1"/>
    <property type="molecule type" value="Genomic_DNA"/>
</dbReference>
<protein>
    <recommendedName>
        <fullName evidence="3">IS21 family transposase</fullName>
    </recommendedName>
</protein>
<organism evidence="1 2">
    <name type="scientific">Mesorhizobium temperatum</name>
    <dbReference type="NCBI Taxonomy" id="241416"/>
    <lineage>
        <taxon>Bacteria</taxon>
        <taxon>Pseudomonadati</taxon>
        <taxon>Pseudomonadota</taxon>
        <taxon>Alphaproteobacteria</taxon>
        <taxon>Hyphomicrobiales</taxon>
        <taxon>Phyllobacteriaceae</taxon>
        <taxon>Mesorhizobium</taxon>
    </lineage>
</organism>
<evidence type="ECO:0008006" key="3">
    <source>
        <dbReference type="Google" id="ProtNLM"/>
    </source>
</evidence>
<feature type="non-terminal residue" evidence="1">
    <location>
        <position position="1"/>
    </location>
</feature>
<reference evidence="1 2" key="1">
    <citation type="submission" date="2017-08" db="EMBL/GenBank/DDBJ databases">
        <title>Mesorhizobium wenxinae sp. nov., a novel rhizobial species isolated from root nodules of chickpea (Cicer arietinum L.).</title>
        <authorList>
            <person name="Zhang J."/>
        </authorList>
    </citation>
    <scope>NUCLEOTIDE SEQUENCE [LARGE SCALE GENOMIC DNA]</scope>
    <source>
        <strain evidence="1 2">SDW018</strain>
    </source>
</reference>
<keyword evidence="2" id="KW-1185">Reference proteome</keyword>
<comment type="caution">
    <text evidence="1">The sequence shown here is derived from an EMBL/GenBank/DDBJ whole genome shotgun (WGS) entry which is preliminary data.</text>
</comment>
<proteinExistence type="predicted"/>